<comment type="caution">
    <text evidence="4">The sequence shown here is derived from an EMBL/GenBank/DDBJ whole genome shotgun (WGS) entry which is preliminary data.</text>
</comment>
<evidence type="ECO:0000313" key="4">
    <source>
        <dbReference type="EMBL" id="MFC7348706.1"/>
    </source>
</evidence>
<dbReference type="InterPro" id="IPR006652">
    <property type="entry name" value="Kelch_1"/>
</dbReference>
<gene>
    <name evidence="4" type="ORF">ACFQO9_18460</name>
</gene>
<reference evidence="5" key="1">
    <citation type="journal article" date="2019" name="Int. J. Syst. Evol. Microbiol.">
        <title>The Global Catalogue of Microorganisms (GCM) 10K type strain sequencing project: providing services to taxonomists for standard genome sequencing and annotation.</title>
        <authorList>
            <consortium name="The Broad Institute Genomics Platform"/>
            <consortium name="The Broad Institute Genome Sequencing Center for Infectious Disease"/>
            <person name="Wu L."/>
            <person name="Ma J."/>
        </authorList>
    </citation>
    <scope>NUCLEOTIDE SEQUENCE [LARGE SCALE GENOMIC DNA]</scope>
    <source>
        <strain evidence="5">CCUG 54781</strain>
    </source>
</reference>
<dbReference type="Proteomes" id="UP001596550">
    <property type="component" value="Unassembled WGS sequence"/>
</dbReference>
<feature type="chain" id="PRO_5047461961" evidence="3">
    <location>
        <begin position="19"/>
        <end position="309"/>
    </location>
</feature>
<dbReference type="Gene3D" id="2.120.10.80">
    <property type="entry name" value="Kelch-type beta propeller"/>
    <property type="match status" value="2"/>
</dbReference>
<proteinExistence type="predicted"/>
<dbReference type="EMBL" id="JBHTCR010000012">
    <property type="protein sequence ID" value="MFC7348706.1"/>
    <property type="molecule type" value="Genomic_DNA"/>
</dbReference>
<organism evidence="4 5">
    <name type="scientific">Chryseobacterium zhengzhouense</name>
    <dbReference type="NCBI Taxonomy" id="1636086"/>
    <lineage>
        <taxon>Bacteria</taxon>
        <taxon>Pseudomonadati</taxon>
        <taxon>Bacteroidota</taxon>
        <taxon>Flavobacteriia</taxon>
        <taxon>Flavobacteriales</taxon>
        <taxon>Weeksellaceae</taxon>
        <taxon>Chryseobacterium group</taxon>
        <taxon>Chryseobacterium</taxon>
    </lineage>
</organism>
<sequence>MKTKLILLSLFGLFFANAQTLNFKHLSDMSVRRGAVTSAIAGDNIYVSNGYKDSDGNATIIEKYSIKDNRWSVINSSLVPKRFANSETYENKIYIFNGWGNSNLEIIDLETYKKTKGAVNRAYTGNAGSAIHNGKIYTFGGSGLNNAATTVFSDRFQYYDIASDTWYTLPNMPTAREARGKIVNDKLYVIGGFNGTSSRLVNVFDLNKNMWTEQYTMPAAISGHSLAVSGNKIFIAGGYNNQNFLAYFDTETNKLHQLSSNMIPRRHAAAEIYNNKLYIMGGSTASSTKSAIKSIQVADISEEALSARD</sequence>
<evidence type="ECO:0000256" key="3">
    <source>
        <dbReference type="SAM" id="SignalP"/>
    </source>
</evidence>
<keyword evidence="3" id="KW-0732">Signal</keyword>
<keyword evidence="1" id="KW-0880">Kelch repeat</keyword>
<dbReference type="PANTHER" id="PTHR46260:SF3">
    <property type="entry name" value="RING-TYPE DOMAIN-CONTAINING PROTEIN"/>
    <property type="match status" value="1"/>
</dbReference>
<dbReference type="PANTHER" id="PTHR46260">
    <property type="entry name" value="RING-TYPE DOMAIN-CONTAINING PROTEIN"/>
    <property type="match status" value="1"/>
</dbReference>
<keyword evidence="2" id="KW-0677">Repeat</keyword>
<name>A0ABW2M1N1_9FLAO</name>
<evidence type="ECO:0000313" key="5">
    <source>
        <dbReference type="Proteomes" id="UP001596550"/>
    </source>
</evidence>
<dbReference type="SMART" id="SM00612">
    <property type="entry name" value="Kelch"/>
    <property type="match status" value="3"/>
</dbReference>
<dbReference type="Pfam" id="PF24681">
    <property type="entry name" value="Kelch_KLHDC2_KLHL20_DRC7"/>
    <property type="match status" value="1"/>
</dbReference>
<dbReference type="InterPro" id="IPR015915">
    <property type="entry name" value="Kelch-typ_b-propeller"/>
</dbReference>
<accession>A0ABW2M1N1</accession>
<keyword evidence="5" id="KW-1185">Reference proteome</keyword>
<evidence type="ECO:0000256" key="2">
    <source>
        <dbReference type="ARBA" id="ARBA00022737"/>
    </source>
</evidence>
<dbReference type="RefSeq" id="WP_378182929.1">
    <property type="nucleotide sequence ID" value="NZ_JBHTCR010000012.1"/>
</dbReference>
<dbReference type="InterPro" id="IPR051746">
    <property type="entry name" value="Kelch_domain_containing_8"/>
</dbReference>
<protein>
    <submittedName>
        <fullName evidence="4">Kelch repeat-containing protein</fullName>
    </submittedName>
</protein>
<evidence type="ECO:0000256" key="1">
    <source>
        <dbReference type="ARBA" id="ARBA00022441"/>
    </source>
</evidence>
<dbReference type="SUPFAM" id="SSF117281">
    <property type="entry name" value="Kelch motif"/>
    <property type="match status" value="1"/>
</dbReference>
<feature type="signal peptide" evidence="3">
    <location>
        <begin position="1"/>
        <end position="18"/>
    </location>
</feature>